<dbReference type="OrthoDB" id="8247269at2"/>
<dbReference type="EMBL" id="CP017637">
    <property type="protein sequence ID" value="APG15090.1"/>
    <property type="molecule type" value="Genomic_DNA"/>
</dbReference>
<gene>
    <name evidence="1" type="ORF">BKD09_42975</name>
</gene>
<organism evidence="1 2">
    <name type="scientific">Bradyrhizobium japonicum</name>
    <dbReference type="NCBI Taxonomy" id="375"/>
    <lineage>
        <taxon>Bacteria</taxon>
        <taxon>Pseudomonadati</taxon>
        <taxon>Pseudomonadota</taxon>
        <taxon>Alphaproteobacteria</taxon>
        <taxon>Hyphomicrobiales</taxon>
        <taxon>Nitrobacteraceae</taxon>
        <taxon>Bradyrhizobium</taxon>
    </lineage>
</organism>
<sequence length="471" mass="52689">MTPQQLLAELQKTTELLDWILKLVPPCGGGSNLLWAPPDLEAQFKVLGIADGTFIDRYSSFLKRTDWVHNAFEDLISKSPALRQICRADAGIASGTVNDAEFNGHVYSFRSSQGLGYVIALPMGAMPLISSGAEMLMLPADTSLCETLGNALTKKGLGKDSEPWLLRLRRRLVRFSSRPYLAKRCSKQIGWQFGMMIHRYVHLGTADTPDVIRELGAIPLVTDVRRWGHPLEAGSNLRFFAIQFLLLHECGHVAAGDLSTTDTSHFEMEFAADGFAFRELIGSADGDDVAISGTLGAWLILTLAAWIEDLSQETAPRSHPPARERLERLRAYLRSREQEQPSMTRALEVFDAMASMQKRLFEEAKSAGVLTMEFPLSRFLSMCAQTGRHEMFYDQLPRWLLFGAPSRLCRELARLRVCMERRIESDQQDGRAKEQLGLINWVFDAALAAPSNFLSRKLQAFYARARAATDS</sequence>
<dbReference type="Proteomes" id="UP000181962">
    <property type="component" value="Chromosome"/>
</dbReference>
<proteinExistence type="predicted"/>
<evidence type="ECO:0000313" key="1">
    <source>
        <dbReference type="EMBL" id="APG15090.1"/>
    </source>
</evidence>
<dbReference type="RefSeq" id="WP_035711445.1">
    <property type="nucleotide sequence ID" value="NZ_CP017637.1"/>
</dbReference>
<name>A0A1L3FP89_BRAJP</name>
<dbReference type="AlphaFoldDB" id="A0A1L3FP89"/>
<protein>
    <submittedName>
        <fullName evidence="1">Uncharacterized protein</fullName>
    </submittedName>
</protein>
<evidence type="ECO:0000313" key="2">
    <source>
        <dbReference type="Proteomes" id="UP000181962"/>
    </source>
</evidence>
<accession>A0A1L3FP89</accession>
<reference evidence="1 2" key="1">
    <citation type="submission" date="2016-11" db="EMBL/GenBank/DDBJ databases">
        <title>Complete Genome Sequence of Bradyrhizobium sp. strain J5, an isolated from soybean nodule in Hokkaido.</title>
        <authorList>
            <person name="Kanehara K."/>
        </authorList>
    </citation>
    <scope>NUCLEOTIDE SEQUENCE [LARGE SCALE GENOMIC DNA]</scope>
    <source>
        <strain evidence="1 2">J5</strain>
    </source>
</reference>